<dbReference type="AlphaFoldDB" id="A0A2B7ZN02"/>
<dbReference type="InterPro" id="IPR055100">
    <property type="entry name" value="GNAT_LYC1-like"/>
</dbReference>
<comment type="caution">
    <text evidence="2">The sequence shown here is derived from an EMBL/GenBank/DDBJ whole genome shotgun (WGS) entry which is preliminary data.</text>
</comment>
<name>A0A2B7ZN02_9EURO</name>
<dbReference type="EMBL" id="PDND01000038">
    <property type="protein sequence ID" value="PGH34568.1"/>
    <property type="molecule type" value="Genomic_DNA"/>
</dbReference>
<gene>
    <name evidence="2" type="ORF">GX50_02651</name>
</gene>
<dbReference type="STRING" id="73230.A0A2B7ZN02"/>
<organism evidence="2 3">
    <name type="scientific">[Emmonsia] crescens</name>
    <dbReference type="NCBI Taxonomy" id="73230"/>
    <lineage>
        <taxon>Eukaryota</taxon>
        <taxon>Fungi</taxon>
        <taxon>Dikarya</taxon>
        <taxon>Ascomycota</taxon>
        <taxon>Pezizomycotina</taxon>
        <taxon>Eurotiomycetes</taxon>
        <taxon>Eurotiomycetidae</taxon>
        <taxon>Onygenales</taxon>
        <taxon>Ajellomycetaceae</taxon>
        <taxon>Emergomyces</taxon>
    </lineage>
</organism>
<feature type="domain" description="LYC1 C-terminal" evidence="1">
    <location>
        <begin position="26"/>
        <end position="120"/>
    </location>
</feature>
<reference evidence="2 3" key="1">
    <citation type="submission" date="2017-10" db="EMBL/GenBank/DDBJ databases">
        <title>Comparative genomics in systemic dimorphic fungi from Ajellomycetaceae.</title>
        <authorList>
            <person name="Munoz J.F."/>
            <person name="Mcewen J.G."/>
            <person name="Clay O.K."/>
            <person name="Cuomo C.A."/>
        </authorList>
    </citation>
    <scope>NUCLEOTIDE SEQUENCE [LARGE SCALE GENOMIC DNA]</scope>
    <source>
        <strain evidence="2 3">UAMH4076</strain>
    </source>
</reference>
<dbReference type="Pfam" id="PF22998">
    <property type="entry name" value="GNAT_LYC1-like"/>
    <property type="match status" value="1"/>
</dbReference>
<proteinExistence type="predicted"/>
<sequence>MTVPLAKDGEITQWVLVDKNLSLNYHVEFSPSSRAVSVRESSAAMSIFMKDLVKLCKQDKALALKMMAASCLSSKKTCFMIVSDHNHMLWHHIKEEFVTKILFKTQSQVKDAIVRESGNHI</sequence>
<dbReference type="Proteomes" id="UP000226031">
    <property type="component" value="Unassembled WGS sequence"/>
</dbReference>
<evidence type="ECO:0000313" key="3">
    <source>
        <dbReference type="Proteomes" id="UP000226031"/>
    </source>
</evidence>
<protein>
    <recommendedName>
        <fullName evidence="1">LYC1 C-terminal domain-containing protein</fullName>
    </recommendedName>
</protein>
<dbReference type="VEuPathDB" id="FungiDB:EMCG_02842"/>
<accession>A0A2B7ZN02</accession>
<evidence type="ECO:0000259" key="1">
    <source>
        <dbReference type="Pfam" id="PF22998"/>
    </source>
</evidence>
<keyword evidence="3" id="KW-1185">Reference proteome</keyword>
<evidence type="ECO:0000313" key="2">
    <source>
        <dbReference type="EMBL" id="PGH34568.1"/>
    </source>
</evidence>